<keyword evidence="15" id="KW-1185">Reference proteome</keyword>
<dbReference type="GO" id="GO:0009029">
    <property type="term" value="F:lipid-A 4'-kinase activity"/>
    <property type="evidence" value="ECO:0007669"/>
    <property type="project" value="UniProtKB-UniRule"/>
</dbReference>
<dbReference type="HAMAP" id="MF_00409">
    <property type="entry name" value="LpxK"/>
    <property type="match status" value="1"/>
</dbReference>
<evidence type="ECO:0000256" key="8">
    <source>
        <dbReference type="ARBA" id="ARBA00022741"/>
    </source>
</evidence>
<evidence type="ECO:0000313" key="15">
    <source>
        <dbReference type="Proteomes" id="UP000315949"/>
    </source>
</evidence>
<dbReference type="EC" id="2.7.1.130" evidence="3 13"/>
<accession>A0A5C5TUU1</accession>
<dbReference type="UniPathway" id="UPA00359">
    <property type="reaction ID" value="UER00482"/>
</dbReference>
<evidence type="ECO:0000256" key="2">
    <source>
        <dbReference type="ARBA" id="ARBA00004870"/>
    </source>
</evidence>
<dbReference type="Proteomes" id="UP000315949">
    <property type="component" value="Unassembled WGS sequence"/>
</dbReference>
<keyword evidence="10 13" id="KW-0067">ATP-binding</keyword>
<gene>
    <name evidence="13" type="primary">lpxK</name>
    <name evidence="14" type="ORF">FQY79_13935</name>
</gene>
<evidence type="ECO:0000256" key="6">
    <source>
        <dbReference type="ARBA" id="ARBA00022556"/>
    </source>
</evidence>
<comment type="pathway">
    <text evidence="2 13">Glycolipid biosynthesis; lipid IV(A) biosynthesis; lipid IV(A) from (3R)-3-hydroxytetradecanoyl-[acyl-carrier-protein] and UDP-N-acetyl-alpha-D-glucosamine: step 6/6.</text>
</comment>
<evidence type="ECO:0000256" key="13">
    <source>
        <dbReference type="HAMAP-Rule" id="MF_00409"/>
    </source>
</evidence>
<dbReference type="Pfam" id="PF02606">
    <property type="entry name" value="LpxK"/>
    <property type="match status" value="1"/>
</dbReference>
<keyword evidence="5 13" id="KW-0444">Lipid biosynthesis</keyword>
<keyword evidence="11 13" id="KW-0443">Lipid metabolism</keyword>
<protein>
    <recommendedName>
        <fullName evidence="4 13">Tetraacyldisaccharide 4'-kinase</fullName>
        <ecNumber evidence="3 13">2.7.1.130</ecNumber>
    </recommendedName>
    <alternativeName>
        <fullName evidence="12 13">Lipid A 4'-kinase</fullName>
    </alternativeName>
</protein>
<evidence type="ECO:0000256" key="3">
    <source>
        <dbReference type="ARBA" id="ARBA00012071"/>
    </source>
</evidence>
<evidence type="ECO:0000256" key="11">
    <source>
        <dbReference type="ARBA" id="ARBA00023098"/>
    </source>
</evidence>
<keyword evidence="6 13" id="KW-0441">Lipid A biosynthesis</keyword>
<evidence type="ECO:0000256" key="9">
    <source>
        <dbReference type="ARBA" id="ARBA00022777"/>
    </source>
</evidence>
<dbReference type="PANTHER" id="PTHR42724">
    <property type="entry name" value="TETRAACYLDISACCHARIDE 4'-KINASE"/>
    <property type="match status" value="1"/>
</dbReference>
<dbReference type="GO" id="GO:0009245">
    <property type="term" value="P:lipid A biosynthetic process"/>
    <property type="evidence" value="ECO:0007669"/>
    <property type="project" value="UniProtKB-UniRule"/>
</dbReference>
<evidence type="ECO:0000313" key="14">
    <source>
        <dbReference type="EMBL" id="TWT17188.1"/>
    </source>
</evidence>
<dbReference type="OrthoDB" id="9766423at2"/>
<comment type="caution">
    <text evidence="14">The sequence shown here is derived from an EMBL/GenBank/DDBJ whole genome shotgun (WGS) entry which is preliminary data.</text>
</comment>
<organism evidence="14 15">
    <name type="scientific">Luteimonas wenzhouensis</name>
    <dbReference type="NCBI Taxonomy" id="2599615"/>
    <lineage>
        <taxon>Bacteria</taxon>
        <taxon>Pseudomonadati</taxon>
        <taxon>Pseudomonadota</taxon>
        <taxon>Gammaproteobacteria</taxon>
        <taxon>Lysobacterales</taxon>
        <taxon>Lysobacteraceae</taxon>
        <taxon>Luteimonas</taxon>
    </lineage>
</organism>
<feature type="binding site" evidence="13">
    <location>
        <begin position="61"/>
        <end position="68"/>
    </location>
    <ligand>
        <name>ATP</name>
        <dbReference type="ChEBI" id="CHEBI:30616"/>
    </ligand>
</feature>
<evidence type="ECO:0000256" key="7">
    <source>
        <dbReference type="ARBA" id="ARBA00022679"/>
    </source>
</evidence>
<dbReference type="SUPFAM" id="SSF52540">
    <property type="entry name" value="P-loop containing nucleoside triphosphate hydrolases"/>
    <property type="match status" value="1"/>
</dbReference>
<dbReference type="PANTHER" id="PTHR42724:SF1">
    <property type="entry name" value="TETRAACYLDISACCHARIDE 4'-KINASE, MITOCHONDRIAL-RELATED"/>
    <property type="match status" value="1"/>
</dbReference>
<dbReference type="InterPro" id="IPR027417">
    <property type="entry name" value="P-loop_NTPase"/>
</dbReference>
<evidence type="ECO:0000256" key="12">
    <source>
        <dbReference type="ARBA" id="ARBA00029757"/>
    </source>
</evidence>
<evidence type="ECO:0000256" key="1">
    <source>
        <dbReference type="ARBA" id="ARBA00002274"/>
    </source>
</evidence>
<evidence type="ECO:0000256" key="4">
    <source>
        <dbReference type="ARBA" id="ARBA00016436"/>
    </source>
</evidence>
<proteinExistence type="inferred from homology"/>
<dbReference type="RefSeq" id="WP_146313495.1">
    <property type="nucleotide sequence ID" value="NZ_VOHE01000009.1"/>
</dbReference>
<dbReference type="GO" id="GO:0005524">
    <property type="term" value="F:ATP binding"/>
    <property type="evidence" value="ECO:0007669"/>
    <property type="project" value="UniProtKB-UniRule"/>
</dbReference>
<dbReference type="GO" id="GO:0005886">
    <property type="term" value="C:plasma membrane"/>
    <property type="evidence" value="ECO:0007669"/>
    <property type="project" value="TreeGrafter"/>
</dbReference>
<dbReference type="EMBL" id="VOHE01000009">
    <property type="protein sequence ID" value="TWT17188.1"/>
    <property type="molecule type" value="Genomic_DNA"/>
</dbReference>
<reference evidence="14 15" key="1">
    <citation type="submission" date="2019-07" db="EMBL/GenBank/DDBJ databases">
        <title>Luteimonas sp. YD-1 nov., isolated from acidic soil.</title>
        <authorList>
            <person name="Zhou J."/>
        </authorList>
    </citation>
    <scope>NUCLEOTIDE SEQUENCE [LARGE SCALE GENOMIC DNA]</scope>
    <source>
        <strain evidence="14 15">YD-1</strain>
    </source>
</reference>
<dbReference type="AlphaFoldDB" id="A0A5C5TUU1"/>
<keyword evidence="9 13" id="KW-0418">Kinase</keyword>
<comment type="catalytic activity">
    <reaction evidence="13">
        <text>a lipid A disaccharide + ATP = a lipid IVA + ADP + H(+)</text>
        <dbReference type="Rhea" id="RHEA:67840"/>
        <dbReference type="ChEBI" id="CHEBI:15378"/>
        <dbReference type="ChEBI" id="CHEBI:30616"/>
        <dbReference type="ChEBI" id="CHEBI:176343"/>
        <dbReference type="ChEBI" id="CHEBI:176425"/>
        <dbReference type="ChEBI" id="CHEBI:456216"/>
        <dbReference type="EC" id="2.7.1.130"/>
    </reaction>
</comment>
<name>A0A5C5TUU1_9GAMM</name>
<evidence type="ECO:0000256" key="10">
    <source>
        <dbReference type="ARBA" id="ARBA00022840"/>
    </source>
</evidence>
<comment type="function">
    <text evidence="1 13">Transfers the gamma-phosphate of ATP to the 4'-position of a tetraacyldisaccharide 1-phosphate intermediate (termed DS-1-P) to form tetraacyldisaccharide 1,4'-bis-phosphate (lipid IVA).</text>
</comment>
<dbReference type="NCBIfam" id="TIGR00682">
    <property type="entry name" value="lpxK"/>
    <property type="match status" value="1"/>
</dbReference>
<keyword evidence="8 13" id="KW-0547">Nucleotide-binding</keyword>
<dbReference type="GO" id="GO:0009244">
    <property type="term" value="P:lipopolysaccharide core region biosynthetic process"/>
    <property type="evidence" value="ECO:0007669"/>
    <property type="project" value="TreeGrafter"/>
</dbReference>
<sequence>MSGRAGQPPRHWYEGARVPLYAQALSAVYGAVAGLRRGLYRRRLLRARHAGRPVVVVGNLVAGGSGKTPLTIALVERLRAAGWTPGIASRGYGRADAGTPRWVDAGTDPALGGDEPVLLAARTGVRVRVDRDRVAAARALVAEGCDVVVCDDGLQHYRLARDLEIEVIDGRRRYGNRRLLPAGPLREPPARGGDCDFRVLNVGTDTDLAAGFGEWPMWFEPGPARPMAGGRPLPLSAFAGQRVHAVAGIGDPERFFAMLRGHGIAVVPHAFGDHHRYVAEDLRFGSDLPVLLTEKDAVKCRAFANDRYFSVGIDARLPEAFWIALLDRLGPRSSATA</sequence>
<dbReference type="InterPro" id="IPR003758">
    <property type="entry name" value="LpxK"/>
</dbReference>
<keyword evidence="7 13" id="KW-0808">Transferase</keyword>
<evidence type="ECO:0000256" key="5">
    <source>
        <dbReference type="ARBA" id="ARBA00022516"/>
    </source>
</evidence>
<comment type="similarity">
    <text evidence="13">Belongs to the LpxK family.</text>
</comment>